<feature type="binding site" evidence="9">
    <location>
        <position position="38"/>
    </location>
    <ligand>
        <name>Zn(2+)</name>
        <dbReference type="ChEBI" id="CHEBI:29105"/>
    </ligand>
</feature>
<evidence type="ECO:0000256" key="4">
    <source>
        <dbReference type="ARBA" id="ARBA00022737"/>
    </source>
</evidence>
<dbReference type="PANTHER" id="PTHR11618">
    <property type="entry name" value="TRANSCRIPTION INITIATION FACTOR IIB-RELATED"/>
    <property type="match status" value="1"/>
</dbReference>
<feature type="binding site" evidence="9">
    <location>
        <position position="57"/>
    </location>
    <ligand>
        <name>Zn(2+)</name>
        <dbReference type="ChEBI" id="CHEBI:29105"/>
    </ligand>
</feature>
<feature type="repeat" description="2" evidence="9">
    <location>
        <begin position="245"/>
        <end position="326"/>
    </location>
</feature>
<proteinExistence type="inferred from homology"/>
<comment type="similarity">
    <text evidence="1 9">Belongs to the TFIIB family.</text>
</comment>
<evidence type="ECO:0000256" key="10">
    <source>
        <dbReference type="PROSITE-ProRule" id="PRU00469"/>
    </source>
</evidence>
<accession>A0A8J8GM37</accession>
<dbReference type="FunFam" id="1.10.472.170:FF:000001">
    <property type="entry name" value="Transcription initiation factor IIB"/>
    <property type="match status" value="1"/>
</dbReference>
<comment type="function">
    <text evidence="9">Stabilizes TBP binding to an archaeal box-A promoter. Also responsible for recruiting RNA polymerase II to the pre-initiation complex (DNA-TBP-TFIIB).</text>
</comment>
<evidence type="ECO:0000256" key="1">
    <source>
        <dbReference type="ARBA" id="ARBA00010857"/>
    </source>
</evidence>
<keyword evidence="7 9" id="KW-0805">Transcription regulation</keyword>
<dbReference type="PRINTS" id="PR00685">
    <property type="entry name" value="TIFACTORIIB"/>
</dbReference>
<keyword evidence="4 9" id="KW-0677">Repeat</keyword>
<dbReference type="InterPro" id="IPR013137">
    <property type="entry name" value="Znf_TFIIB"/>
</dbReference>
<comment type="caution">
    <text evidence="13">The sequence shown here is derived from an EMBL/GenBank/DDBJ whole genome shotgun (WGS) entry which is preliminary data.</text>
</comment>
<evidence type="ECO:0000256" key="9">
    <source>
        <dbReference type="HAMAP-Rule" id="MF_00383"/>
    </source>
</evidence>
<dbReference type="Proteomes" id="UP000728647">
    <property type="component" value="Unassembled WGS sequence"/>
</dbReference>
<feature type="compositionally biased region" description="Polar residues" evidence="11">
    <location>
        <begin position="1"/>
        <end position="17"/>
    </location>
</feature>
<organism evidence="13 14">
    <name type="scientific">Haloterrigena gelatinilytica</name>
    <dbReference type="NCBI Taxonomy" id="2741724"/>
    <lineage>
        <taxon>Archaea</taxon>
        <taxon>Methanobacteriati</taxon>
        <taxon>Methanobacteriota</taxon>
        <taxon>Stenosarchaea group</taxon>
        <taxon>Halobacteria</taxon>
        <taxon>Halobacteriales</taxon>
        <taxon>Natrialbaceae</taxon>
        <taxon>Haloterrigena</taxon>
    </lineage>
</organism>
<protein>
    <recommendedName>
        <fullName evidence="2 9">Transcription initiation factor IIB</fullName>
        <shortName evidence="9">TFIIB</shortName>
    </recommendedName>
</protein>
<keyword evidence="3 9" id="KW-0479">Metal-binding</keyword>
<evidence type="ECO:0000256" key="7">
    <source>
        <dbReference type="ARBA" id="ARBA00023015"/>
    </source>
</evidence>
<evidence type="ECO:0000313" key="14">
    <source>
        <dbReference type="Proteomes" id="UP000728647"/>
    </source>
</evidence>
<evidence type="ECO:0000313" key="13">
    <source>
        <dbReference type="EMBL" id="NUB92181.1"/>
    </source>
</evidence>
<feature type="repeat" description="1" evidence="9">
    <location>
        <begin position="151"/>
        <end position="234"/>
    </location>
</feature>
<evidence type="ECO:0000256" key="2">
    <source>
        <dbReference type="ARBA" id="ARBA00013932"/>
    </source>
</evidence>
<evidence type="ECO:0000256" key="8">
    <source>
        <dbReference type="ARBA" id="ARBA00023163"/>
    </source>
</evidence>
<feature type="binding site" evidence="9">
    <location>
        <position position="41"/>
    </location>
    <ligand>
        <name>Zn(2+)</name>
        <dbReference type="ChEBI" id="CHEBI:29105"/>
    </ligand>
</feature>
<evidence type="ECO:0000256" key="5">
    <source>
        <dbReference type="ARBA" id="ARBA00022771"/>
    </source>
</evidence>
<dbReference type="PANTHER" id="PTHR11618:SF13">
    <property type="entry name" value="TRANSCRIPTION INITIATION FACTOR IIB"/>
    <property type="match status" value="1"/>
</dbReference>
<evidence type="ECO:0000256" key="6">
    <source>
        <dbReference type="ARBA" id="ARBA00022833"/>
    </source>
</evidence>
<dbReference type="InterPro" id="IPR023486">
    <property type="entry name" value="TFIIB_CS"/>
</dbReference>
<dbReference type="EMBL" id="JABURA010000001">
    <property type="protein sequence ID" value="NUB92181.1"/>
    <property type="molecule type" value="Genomic_DNA"/>
</dbReference>
<keyword evidence="6 9" id="KW-0862">Zinc</keyword>
<dbReference type="PROSITE" id="PS00782">
    <property type="entry name" value="TFIIB"/>
    <property type="match status" value="2"/>
</dbReference>
<dbReference type="Pfam" id="PF08271">
    <property type="entry name" value="Zn_Ribbon_TF"/>
    <property type="match status" value="1"/>
</dbReference>
<dbReference type="SUPFAM" id="SSF47954">
    <property type="entry name" value="Cyclin-like"/>
    <property type="match status" value="2"/>
</dbReference>
<feature type="binding site" evidence="9">
    <location>
        <position position="60"/>
    </location>
    <ligand>
        <name>Zn(2+)</name>
        <dbReference type="ChEBI" id="CHEBI:29105"/>
    </ligand>
</feature>
<dbReference type="GO" id="GO:0017025">
    <property type="term" value="F:TBP-class protein binding"/>
    <property type="evidence" value="ECO:0007669"/>
    <property type="project" value="InterPro"/>
</dbReference>
<sequence>MVQRPNQTAEKTSSNDTSARSERRRVEEAPDASERTVCPECESASLLRDGDQHEVVCGECGLVVVDETIDYGPEWRAFTGAEREDRSRAGAPTTELLHDKGLTTTIDWRDRDAAGRMIEAGQRDRARRLRMWQQRAQVGDARERNLRQALGELSRMASALGVPRSVQEIASTLYQEALDADLLRGRSIEGIATAALYAACRQEDLPRSLDELARVSRVDRRRIGRAYRYIAQKLELAIEPIDPELFLPRFCSALELGEETRREAQLIVDVTAEEGLHSGRSPVSIAAAAVYLAARRCGRDRSQEEVADVAQVTVPTVRHRYQEQAEVVSDRELTADG</sequence>
<dbReference type="SUPFAM" id="SSF57783">
    <property type="entry name" value="Zinc beta-ribbon"/>
    <property type="match status" value="1"/>
</dbReference>
<name>A0A8J8GM37_9EURY</name>
<dbReference type="AlphaFoldDB" id="A0A8J8GM37"/>
<dbReference type="InterPro" id="IPR023484">
    <property type="entry name" value="TFIIB_arc"/>
</dbReference>
<dbReference type="GO" id="GO:0070897">
    <property type="term" value="P:transcription preinitiation complex assembly"/>
    <property type="evidence" value="ECO:0007669"/>
    <property type="project" value="InterPro"/>
</dbReference>
<dbReference type="Gene3D" id="1.10.472.170">
    <property type="match status" value="1"/>
</dbReference>
<dbReference type="InterPro" id="IPR013150">
    <property type="entry name" value="TFIIB_cyclin"/>
</dbReference>
<dbReference type="Gene3D" id="1.10.472.10">
    <property type="entry name" value="Cyclin-like"/>
    <property type="match status" value="1"/>
</dbReference>
<reference evidence="13" key="1">
    <citation type="submission" date="2020-06" db="EMBL/GenBank/DDBJ databases">
        <title>Haloterrigena sp. nov., an extremely halophilic archaeon isolated from a saline sediment.</title>
        <authorList>
            <person name="Liu B.-B."/>
        </authorList>
    </citation>
    <scope>NUCLEOTIDE SEQUENCE</scope>
    <source>
        <strain evidence="13">SYSU A121-1</strain>
    </source>
</reference>
<evidence type="ECO:0000259" key="12">
    <source>
        <dbReference type="PROSITE" id="PS51134"/>
    </source>
</evidence>
<feature type="domain" description="TFIIB-type" evidence="12">
    <location>
        <begin position="34"/>
        <end position="65"/>
    </location>
</feature>
<feature type="region of interest" description="Disordered" evidence="11">
    <location>
        <begin position="1"/>
        <end position="37"/>
    </location>
</feature>
<dbReference type="InterPro" id="IPR013763">
    <property type="entry name" value="Cyclin-like_dom"/>
</dbReference>
<dbReference type="InterPro" id="IPR036915">
    <property type="entry name" value="Cyclin-like_sf"/>
</dbReference>
<gene>
    <name evidence="9" type="primary">tfb</name>
    <name evidence="13" type="ORF">HT576_14270</name>
</gene>
<dbReference type="PROSITE" id="PS51134">
    <property type="entry name" value="ZF_TFIIB"/>
    <property type="match status" value="1"/>
</dbReference>
<keyword evidence="5 10" id="KW-0863">Zinc-finger</keyword>
<dbReference type="HAMAP" id="MF_00383">
    <property type="entry name" value="TF2B_arch"/>
    <property type="match status" value="1"/>
</dbReference>
<dbReference type="GO" id="GO:0097550">
    <property type="term" value="C:transcription preinitiation complex"/>
    <property type="evidence" value="ECO:0007669"/>
    <property type="project" value="TreeGrafter"/>
</dbReference>
<dbReference type="Pfam" id="PF00382">
    <property type="entry name" value="TFIIB"/>
    <property type="match status" value="2"/>
</dbReference>
<evidence type="ECO:0000256" key="3">
    <source>
        <dbReference type="ARBA" id="ARBA00022723"/>
    </source>
</evidence>
<feature type="compositionally biased region" description="Basic and acidic residues" evidence="11">
    <location>
        <begin position="19"/>
        <end position="34"/>
    </location>
</feature>
<dbReference type="RefSeq" id="WP_174703001.1">
    <property type="nucleotide sequence ID" value="NZ_JABURA010000001.1"/>
</dbReference>
<dbReference type="SMART" id="SM00385">
    <property type="entry name" value="CYCLIN"/>
    <property type="match status" value="2"/>
</dbReference>
<dbReference type="InterPro" id="IPR000812">
    <property type="entry name" value="TFIIB"/>
</dbReference>
<dbReference type="OrthoDB" id="7429at2157"/>
<evidence type="ECO:0000256" key="11">
    <source>
        <dbReference type="SAM" id="MobiDB-lite"/>
    </source>
</evidence>
<dbReference type="GO" id="GO:0003700">
    <property type="term" value="F:DNA-binding transcription factor activity"/>
    <property type="evidence" value="ECO:0007669"/>
    <property type="project" value="UniProtKB-UniRule"/>
</dbReference>
<keyword evidence="8 9" id="KW-0804">Transcription</keyword>
<dbReference type="GO" id="GO:0008270">
    <property type="term" value="F:zinc ion binding"/>
    <property type="evidence" value="ECO:0007669"/>
    <property type="project" value="UniProtKB-UniRule"/>
</dbReference>